<dbReference type="AlphaFoldDB" id="A0A1L9TUA0"/>
<dbReference type="PANTHER" id="PTHR47706">
    <property type="entry name" value="NMRA-LIKE FAMILY PROTEIN"/>
    <property type="match status" value="1"/>
</dbReference>
<evidence type="ECO:0000256" key="3">
    <source>
        <dbReference type="ARBA" id="ARBA00023002"/>
    </source>
</evidence>
<comment type="similarity">
    <text evidence="1">Belongs to the NmrA-type oxidoreductase family. Isoflavone reductase subfamily.</text>
</comment>
<evidence type="ECO:0000259" key="4">
    <source>
        <dbReference type="Pfam" id="PF13460"/>
    </source>
</evidence>
<keyword evidence="6" id="KW-1185">Reference proteome</keyword>
<dbReference type="InterPro" id="IPR051609">
    <property type="entry name" value="NmrA/Isoflavone_reductase-like"/>
</dbReference>
<evidence type="ECO:0000256" key="2">
    <source>
        <dbReference type="ARBA" id="ARBA00022857"/>
    </source>
</evidence>
<keyword evidence="2" id="KW-0521">NADP</keyword>
<dbReference type="InterPro" id="IPR036291">
    <property type="entry name" value="NAD(P)-bd_dom_sf"/>
</dbReference>
<feature type="domain" description="NAD(P)-binding" evidence="4">
    <location>
        <begin position="11"/>
        <end position="156"/>
    </location>
</feature>
<protein>
    <recommendedName>
        <fullName evidence="4">NAD(P)-binding domain-containing protein</fullName>
    </recommendedName>
</protein>
<dbReference type="Pfam" id="PF13460">
    <property type="entry name" value="NAD_binding_10"/>
    <property type="match status" value="1"/>
</dbReference>
<gene>
    <name evidence="5" type="ORF">ASPSYDRAFT_1168812</name>
</gene>
<organism evidence="5 6">
    <name type="scientific">Aspergillus sydowii CBS 593.65</name>
    <dbReference type="NCBI Taxonomy" id="1036612"/>
    <lineage>
        <taxon>Eukaryota</taxon>
        <taxon>Fungi</taxon>
        <taxon>Dikarya</taxon>
        <taxon>Ascomycota</taxon>
        <taxon>Pezizomycotina</taxon>
        <taxon>Eurotiomycetes</taxon>
        <taxon>Eurotiomycetidae</taxon>
        <taxon>Eurotiales</taxon>
        <taxon>Aspergillaceae</taxon>
        <taxon>Aspergillus</taxon>
        <taxon>Aspergillus subgen. Nidulantes</taxon>
    </lineage>
</organism>
<evidence type="ECO:0000256" key="1">
    <source>
        <dbReference type="ARBA" id="ARBA00005725"/>
    </source>
</evidence>
<name>A0A1L9TUA0_9EURO</name>
<proteinExistence type="inferred from homology"/>
<dbReference type="PANTHER" id="PTHR47706:SF4">
    <property type="entry name" value="NMRA-LIKE DOMAIN-CONTAINING PROTEIN"/>
    <property type="match status" value="1"/>
</dbReference>
<reference evidence="6" key="1">
    <citation type="journal article" date="2017" name="Genome Biol.">
        <title>Comparative genomics reveals high biological diversity and specific adaptations in the industrially and medically important fungal genus Aspergillus.</title>
        <authorList>
            <person name="de Vries R.P."/>
            <person name="Riley R."/>
            <person name="Wiebenga A."/>
            <person name="Aguilar-Osorio G."/>
            <person name="Amillis S."/>
            <person name="Uchima C.A."/>
            <person name="Anderluh G."/>
            <person name="Asadollahi M."/>
            <person name="Askin M."/>
            <person name="Barry K."/>
            <person name="Battaglia E."/>
            <person name="Bayram O."/>
            <person name="Benocci T."/>
            <person name="Braus-Stromeyer S.A."/>
            <person name="Caldana C."/>
            <person name="Canovas D."/>
            <person name="Cerqueira G.C."/>
            <person name="Chen F."/>
            <person name="Chen W."/>
            <person name="Choi C."/>
            <person name="Clum A."/>
            <person name="Dos Santos R.A."/>
            <person name="Damasio A.R."/>
            <person name="Diallinas G."/>
            <person name="Emri T."/>
            <person name="Fekete E."/>
            <person name="Flipphi M."/>
            <person name="Freyberg S."/>
            <person name="Gallo A."/>
            <person name="Gournas C."/>
            <person name="Habgood R."/>
            <person name="Hainaut M."/>
            <person name="Harispe M.L."/>
            <person name="Henrissat B."/>
            <person name="Hilden K.S."/>
            <person name="Hope R."/>
            <person name="Hossain A."/>
            <person name="Karabika E."/>
            <person name="Karaffa L."/>
            <person name="Karanyi Z."/>
            <person name="Krasevec N."/>
            <person name="Kuo A."/>
            <person name="Kusch H."/>
            <person name="LaButti K."/>
            <person name="Lagendijk E.L."/>
            <person name="Lapidus A."/>
            <person name="Levasseur A."/>
            <person name="Lindquist E."/>
            <person name="Lipzen A."/>
            <person name="Logrieco A.F."/>
            <person name="MacCabe A."/>
            <person name="Maekelae M.R."/>
            <person name="Malavazi I."/>
            <person name="Melin P."/>
            <person name="Meyer V."/>
            <person name="Mielnichuk N."/>
            <person name="Miskei M."/>
            <person name="Molnar A.P."/>
            <person name="Mule G."/>
            <person name="Ngan C.Y."/>
            <person name="Orejas M."/>
            <person name="Orosz E."/>
            <person name="Ouedraogo J.P."/>
            <person name="Overkamp K.M."/>
            <person name="Park H.-S."/>
            <person name="Perrone G."/>
            <person name="Piumi F."/>
            <person name="Punt P.J."/>
            <person name="Ram A.F."/>
            <person name="Ramon A."/>
            <person name="Rauscher S."/>
            <person name="Record E."/>
            <person name="Riano-Pachon D.M."/>
            <person name="Robert V."/>
            <person name="Roehrig J."/>
            <person name="Ruller R."/>
            <person name="Salamov A."/>
            <person name="Salih N.S."/>
            <person name="Samson R.A."/>
            <person name="Sandor E."/>
            <person name="Sanguinetti M."/>
            <person name="Schuetze T."/>
            <person name="Sepcic K."/>
            <person name="Shelest E."/>
            <person name="Sherlock G."/>
            <person name="Sophianopoulou V."/>
            <person name="Squina F.M."/>
            <person name="Sun H."/>
            <person name="Susca A."/>
            <person name="Todd R.B."/>
            <person name="Tsang A."/>
            <person name="Unkles S.E."/>
            <person name="van de Wiele N."/>
            <person name="van Rossen-Uffink D."/>
            <person name="Oliveira J.V."/>
            <person name="Vesth T.C."/>
            <person name="Visser J."/>
            <person name="Yu J.-H."/>
            <person name="Zhou M."/>
            <person name="Andersen M.R."/>
            <person name="Archer D.B."/>
            <person name="Baker S.E."/>
            <person name="Benoit I."/>
            <person name="Brakhage A.A."/>
            <person name="Braus G.H."/>
            <person name="Fischer R."/>
            <person name="Frisvad J.C."/>
            <person name="Goldman G.H."/>
            <person name="Houbraken J."/>
            <person name="Oakley B."/>
            <person name="Pocsi I."/>
            <person name="Scazzocchio C."/>
            <person name="Seiboth B."/>
            <person name="vanKuyk P.A."/>
            <person name="Wortman J."/>
            <person name="Dyer P.S."/>
            <person name="Grigoriev I.V."/>
        </authorList>
    </citation>
    <scope>NUCLEOTIDE SEQUENCE [LARGE SCALE GENOMIC DNA]</scope>
    <source>
        <strain evidence="6">CBS 593.65</strain>
    </source>
</reference>
<dbReference type="GO" id="GO:0016491">
    <property type="term" value="F:oxidoreductase activity"/>
    <property type="evidence" value="ECO:0007669"/>
    <property type="project" value="UniProtKB-KW"/>
</dbReference>
<dbReference type="VEuPathDB" id="FungiDB:ASPSYDRAFT_1168812"/>
<accession>A0A1L9TUA0</accession>
<dbReference type="SUPFAM" id="SSF51735">
    <property type="entry name" value="NAD(P)-binding Rossmann-fold domains"/>
    <property type="match status" value="1"/>
</dbReference>
<evidence type="ECO:0000313" key="6">
    <source>
        <dbReference type="Proteomes" id="UP000184356"/>
    </source>
</evidence>
<sequence length="262" mass="29991">MNKQEVIVLAGGTGDLGRYLHEELIKDGRYSVALLTRKNLKTDYTPSLPRTTVHRTDYTESSVLTILSETSATALISLIRCEAHLYLPIHTALIRACLQSRTCKRFIPSEWAGNIEAFPHLPRSYEHTRAPVRDLLQATAPSDLKWTLVNFGWFMEYFLPEEKSYMRRIPGEFPIDPGAWTYTNRPFKRSYRTLEDIAASIKEYETNPGPHTSTAEMEEWTVTGATACPKETTLRQREKYFSSIHFLTVEEMVMRAGKDGHV</sequence>
<dbReference type="EMBL" id="KV878583">
    <property type="protein sequence ID" value="OJJ63009.1"/>
    <property type="molecule type" value="Genomic_DNA"/>
</dbReference>
<dbReference type="Proteomes" id="UP000184356">
    <property type="component" value="Unassembled WGS sequence"/>
</dbReference>
<evidence type="ECO:0000313" key="5">
    <source>
        <dbReference type="EMBL" id="OJJ63009.1"/>
    </source>
</evidence>
<dbReference type="InterPro" id="IPR016040">
    <property type="entry name" value="NAD(P)-bd_dom"/>
</dbReference>
<keyword evidence="3" id="KW-0560">Oxidoreductase</keyword>
<dbReference type="OrthoDB" id="419598at2759"/>
<dbReference type="Gene3D" id="3.40.50.720">
    <property type="entry name" value="NAD(P)-binding Rossmann-like Domain"/>
    <property type="match status" value="1"/>
</dbReference>
<dbReference type="RefSeq" id="XP_040706815.1">
    <property type="nucleotide sequence ID" value="XM_040840218.1"/>
</dbReference>
<dbReference type="GeneID" id="63756291"/>